<keyword evidence="1" id="KW-0732">Signal</keyword>
<reference evidence="2" key="1">
    <citation type="submission" date="2021-03" db="EMBL/GenBank/DDBJ databases">
        <title>Fibrella sp. HMF5335 genome sequencing and assembly.</title>
        <authorList>
            <person name="Kang H."/>
            <person name="Kim H."/>
            <person name="Bae S."/>
            <person name="Joh K."/>
        </authorList>
    </citation>
    <scope>NUCLEOTIDE SEQUENCE</scope>
    <source>
        <strain evidence="2">HMF5335</strain>
    </source>
</reference>
<protein>
    <recommendedName>
        <fullName evidence="4">DUF4252 domain-containing protein</fullName>
    </recommendedName>
</protein>
<feature type="chain" id="PRO_5037326568" description="DUF4252 domain-containing protein" evidence="1">
    <location>
        <begin position="23"/>
        <end position="202"/>
    </location>
</feature>
<dbReference type="Proteomes" id="UP000664034">
    <property type="component" value="Unassembled WGS sequence"/>
</dbReference>
<feature type="signal peptide" evidence="1">
    <location>
        <begin position="1"/>
        <end position="22"/>
    </location>
</feature>
<evidence type="ECO:0008006" key="4">
    <source>
        <dbReference type="Google" id="ProtNLM"/>
    </source>
</evidence>
<dbReference type="RefSeq" id="WP_207365449.1">
    <property type="nucleotide sequence ID" value="NZ_JAFMYV010000007.1"/>
</dbReference>
<dbReference type="PROSITE" id="PS51257">
    <property type="entry name" value="PROKAR_LIPOPROTEIN"/>
    <property type="match status" value="1"/>
</dbReference>
<sequence>MPRLLLPSVLALLMAVAIISCNQTPLSKVNKADLNSYVTAKIKAIDAAAVLESLEPVRIDTMTQQDQYNRLFNLLTSKHAEETAGVKRLLERSKLNIQMLSFSDEYRDEVNDDTKKIDVAFGNTKLMLKDMRAVNELIIKADSIKPVAYVAYCAYRVKLSDKSTTKDTTEVILDTDYSIISKEDFARRLQKIYKPKSNFIPK</sequence>
<comment type="caution">
    <text evidence="2">The sequence shown here is derived from an EMBL/GenBank/DDBJ whole genome shotgun (WGS) entry which is preliminary data.</text>
</comment>
<accession>A0A939K401</accession>
<dbReference type="AlphaFoldDB" id="A0A939K401"/>
<gene>
    <name evidence="2" type="ORF">J2I47_15255</name>
</gene>
<keyword evidence="3" id="KW-1185">Reference proteome</keyword>
<proteinExistence type="predicted"/>
<evidence type="ECO:0000313" key="3">
    <source>
        <dbReference type="Proteomes" id="UP000664034"/>
    </source>
</evidence>
<name>A0A939K401_9BACT</name>
<organism evidence="2 3">
    <name type="scientific">Fibrella rubiginis</name>
    <dbReference type="NCBI Taxonomy" id="2817060"/>
    <lineage>
        <taxon>Bacteria</taxon>
        <taxon>Pseudomonadati</taxon>
        <taxon>Bacteroidota</taxon>
        <taxon>Cytophagia</taxon>
        <taxon>Cytophagales</taxon>
        <taxon>Spirosomataceae</taxon>
        <taxon>Fibrella</taxon>
    </lineage>
</organism>
<evidence type="ECO:0000313" key="2">
    <source>
        <dbReference type="EMBL" id="MBO0937914.1"/>
    </source>
</evidence>
<evidence type="ECO:0000256" key="1">
    <source>
        <dbReference type="SAM" id="SignalP"/>
    </source>
</evidence>
<dbReference type="EMBL" id="JAFMYV010000007">
    <property type="protein sequence ID" value="MBO0937914.1"/>
    <property type="molecule type" value="Genomic_DNA"/>
</dbReference>